<gene>
    <name evidence="6" type="primary">rnfG</name>
    <name evidence="9" type="ORF">SAMN03097708_00057</name>
</gene>
<evidence type="ECO:0000313" key="10">
    <source>
        <dbReference type="Proteomes" id="UP000199648"/>
    </source>
</evidence>
<comment type="subunit">
    <text evidence="6">The complex is composed of six subunits: RnfA, RnfB, RnfC, RnfD, RnfE and RnfG.</text>
</comment>
<dbReference type="EMBL" id="FMWD01000001">
    <property type="protein sequence ID" value="SCZ49129.1"/>
    <property type="molecule type" value="Genomic_DNA"/>
</dbReference>
<keyword evidence="6 7" id="KW-1133">Transmembrane helix</keyword>
<dbReference type="InterPro" id="IPR010209">
    <property type="entry name" value="Ion_transpt_RnfG/RsxG"/>
</dbReference>
<evidence type="ECO:0000256" key="5">
    <source>
        <dbReference type="ARBA" id="ARBA00022982"/>
    </source>
</evidence>
<feature type="transmembrane region" description="Helical" evidence="7">
    <location>
        <begin position="18"/>
        <end position="39"/>
    </location>
</feature>
<name>A0A1G5PJA1_9GAMM</name>
<accession>A0A1G5PJA1</accession>
<comment type="function">
    <text evidence="6">Part of a membrane-bound complex that couples electron transfer with translocation of ions across the membrane.</text>
</comment>
<comment type="subcellular location">
    <subcellularLocation>
        <location evidence="6">Cell inner membrane</location>
        <topology evidence="6">Single-pass membrane protein</topology>
    </subcellularLocation>
</comment>
<dbReference type="STRING" id="415747.SAMN03097708_00057"/>
<dbReference type="Pfam" id="PF04205">
    <property type="entry name" value="FMN_bind"/>
    <property type="match status" value="1"/>
</dbReference>
<dbReference type="GO" id="GO:0010181">
    <property type="term" value="F:FMN binding"/>
    <property type="evidence" value="ECO:0007669"/>
    <property type="project" value="InterPro"/>
</dbReference>
<evidence type="ECO:0000256" key="2">
    <source>
        <dbReference type="ARBA" id="ARBA00022553"/>
    </source>
</evidence>
<evidence type="ECO:0000259" key="8">
    <source>
        <dbReference type="SMART" id="SM00900"/>
    </source>
</evidence>
<dbReference type="InterPro" id="IPR007329">
    <property type="entry name" value="FMN-bd"/>
</dbReference>
<dbReference type="GO" id="GO:0022900">
    <property type="term" value="P:electron transport chain"/>
    <property type="evidence" value="ECO:0007669"/>
    <property type="project" value="UniProtKB-UniRule"/>
</dbReference>
<evidence type="ECO:0000256" key="6">
    <source>
        <dbReference type="HAMAP-Rule" id="MF_00479"/>
    </source>
</evidence>
<dbReference type="PIRSF" id="PIRSF006091">
    <property type="entry name" value="E_trnsport_RnfG"/>
    <property type="match status" value="1"/>
</dbReference>
<evidence type="ECO:0000313" key="9">
    <source>
        <dbReference type="EMBL" id="SCZ49129.1"/>
    </source>
</evidence>
<sequence length="241" mass="26091">MTPQQQTQSPALPSSSRLIGTLGVIAMLSGFLVVLVYEYTRPFILENRREAIERAVFQVVPGATDRRDFVVNDEGIFPADSGRSGTLLYAAYNTAGELEGIAAGAAAQGYADIIQLLFGYDPDCQCITGFSVLQMAETPGLGDRILTDEGFLSNFNDPGLDARLEPNREELANPIVTVKHGSKEQPWEIDAVSGATVTSKAVGKALNNASQELLPKLWPHLDELRKGEVTQRQEVARDAKG</sequence>
<dbReference type="OrthoDB" id="9794010at2"/>
<protein>
    <recommendedName>
        <fullName evidence="6">Ion-translocating oxidoreductase complex subunit G</fullName>
        <ecNumber evidence="6">7.-.-.-</ecNumber>
    </recommendedName>
    <alternativeName>
        <fullName evidence="6">Rnf electron transport complex subunit G</fullName>
    </alternativeName>
</protein>
<dbReference type="HAMAP" id="MF_00479">
    <property type="entry name" value="RsxG_RnfG"/>
    <property type="match status" value="1"/>
</dbReference>
<evidence type="ECO:0000256" key="3">
    <source>
        <dbReference type="ARBA" id="ARBA00022630"/>
    </source>
</evidence>
<keyword evidence="6 7" id="KW-0812">Transmembrane</keyword>
<keyword evidence="3 6" id="KW-0285">Flavoprotein</keyword>
<evidence type="ECO:0000256" key="1">
    <source>
        <dbReference type="ARBA" id="ARBA00022448"/>
    </source>
</evidence>
<dbReference type="Proteomes" id="UP000199648">
    <property type="component" value="Unassembled WGS sequence"/>
</dbReference>
<dbReference type="GO" id="GO:0005886">
    <property type="term" value="C:plasma membrane"/>
    <property type="evidence" value="ECO:0007669"/>
    <property type="project" value="UniProtKB-SubCell"/>
</dbReference>
<organism evidence="9 10">
    <name type="scientific">Thiohalomonas denitrificans</name>
    <dbReference type="NCBI Taxonomy" id="415747"/>
    <lineage>
        <taxon>Bacteria</taxon>
        <taxon>Pseudomonadati</taxon>
        <taxon>Pseudomonadota</taxon>
        <taxon>Gammaproteobacteria</taxon>
        <taxon>Thiohalomonadales</taxon>
        <taxon>Thiohalomonadaceae</taxon>
        <taxon>Thiohalomonas</taxon>
    </lineage>
</organism>
<comment type="similarity">
    <text evidence="6">Belongs to the RnfG family.</text>
</comment>
<keyword evidence="10" id="KW-1185">Reference proteome</keyword>
<reference evidence="9 10" key="1">
    <citation type="submission" date="2016-10" db="EMBL/GenBank/DDBJ databases">
        <authorList>
            <person name="de Groot N.N."/>
        </authorList>
    </citation>
    <scope>NUCLEOTIDE SEQUENCE [LARGE SCALE GENOMIC DNA]</scope>
    <source>
        <strain evidence="9 10">HLD2</strain>
    </source>
</reference>
<dbReference type="AlphaFoldDB" id="A0A1G5PJA1"/>
<keyword evidence="6" id="KW-1278">Translocase</keyword>
<keyword evidence="1 6" id="KW-0813">Transport</keyword>
<keyword evidence="6" id="KW-0997">Cell inner membrane</keyword>
<dbReference type="GO" id="GO:0009055">
    <property type="term" value="F:electron transfer activity"/>
    <property type="evidence" value="ECO:0007669"/>
    <property type="project" value="InterPro"/>
</dbReference>
<keyword evidence="4 6" id="KW-0288">FMN</keyword>
<proteinExistence type="inferred from homology"/>
<dbReference type="PANTHER" id="PTHR36118:SF1">
    <property type="entry name" value="ION-TRANSLOCATING OXIDOREDUCTASE COMPLEX SUBUNIT G"/>
    <property type="match status" value="1"/>
</dbReference>
<keyword evidence="6 7" id="KW-0472">Membrane</keyword>
<evidence type="ECO:0000256" key="4">
    <source>
        <dbReference type="ARBA" id="ARBA00022643"/>
    </source>
</evidence>
<dbReference type="EC" id="7.-.-.-" evidence="6"/>
<dbReference type="PANTHER" id="PTHR36118">
    <property type="entry name" value="ION-TRANSLOCATING OXIDOREDUCTASE COMPLEX SUBUNIT G"/>
    <property type="match status" value="1"/>
</dbReference>
<feature type="modified residue" description="FMN phosphoryl threonine" evidence="6">
    <location>
        <position position="196"/>
    </location>
</feature>
<keyword evidence="5 6" id="KW-0249">Electron transport</keyword>
<keyword evidence="2 6" id="KW-0597">Phosphoprotein</keyword>
<keyword evidence="6" id="KW-1003">Cell membrane</keyword>
<feature type="domain" description="FMN-binding" evidence="8">
    <location>
        <begin position="109"/>
        <end position="213"/>
    </location>
</feature>
<dbReference type="SMART" id="SM00900">
    <property type="entry name" value="FMN_bind"/>
    <property type="match status" value="1"/>
</dbReference>
<evidence type="ECO:0000256" key="7">
    <source>
        <dbReference type="SAM" id="Phobius"/>
    </source>
</evidence>
<dbReference type="RefSeq" id="WP_092991453.1">
    <property type="nucleotide sequence ID" value="NZ_FMWD01000001.1"/>
</dbReference>
<comment type="cofactor">
    <cofactor evidence="6">
        <name>FMN</name>
        <dbReference type="ChEBI" id="CHEBI:58210"/>
    </cofactor>
</comment>